<feature type="domain" description="CHAD" evidence="1">
    <location>
        <begin position="3"/>
        <end position="73"/>
    </location>
</feature>
<organism evidence="2 3">
    <name type="scientific">Vibrio parahaemolyticus</name>
    <dbReference type="NCBI Taxonomy" id="670"/>
    <lineage>
        <taxon>Bacteria</taxon>
        <taxon>Pseudomonadati</taxon>
        <taxon>Pseudomonadota</taxon>
        <taxon>Gammaproteobacteria</taxon>
        <taxon>Vibrionales</taxon>
        <taxon>Vibrionaceae</taxon>
        <taxon>Vibrio</taxon>
    </lineage>
</organism>
<dbReference type="GO" id="GO:0050355">
    <property type="term" value="F:inorganic triphosphate phosphatase activity"/>
    <property type="evidence" value="ECO:0007669"/>
    <property type="project" value="InterPro"/>
</dbReference>
<evidence type="ECO:0000313" key="2">
    <source>
        <dbReference type="EMBL" id="NMU83954.1"/>
    </source>
</evidence>
<reference evidence="2 3" key="1">
    <citation type="submission" date="2020-04" db="EMBL/GenBank/DDBJ databases">
        <title>Whole-genome sequencing of Vibrio spp. from China reveals different genetic environments of blaCTX-M-14 among diverse lineages.</title>
        <authorList>
            <person name="Zheng Z."/>
            <person name="Ye L."/>
            <person name="Chen S."/>
        </authorList>
    </citation>
    <scope>NUCLEOTIDE SEQUENCE [LARGE SCALE GENOMIC DNA]</scope>
    <source>
        <strain evidence="2 3">Vb0551</strain>
    </source>
</reference>
<protein>
    <submittedName>
        <fullName evidence="2">CHAD domain-containing protein</fullName>
    </submittedName>
</protein>
<dbReference type="EMBL" id="JABCLB010001286">
    <property type="protein sequence ID" value="NMU83954.1"/>
    <property type="molecule type" value="Genomic_DNA"/>
</dbReference>
<evidence type="ECO:0000259" key="1">
    <source>
        <dbReference type="Pfam" id="PF05235"/>
    </source>
</evidence>
<dbReference type="Pfam" id="PF05235">
    <property type="entry name" value="CHAD"/>
    <property type="match status" value="1"/>
</dbReference>
<proteinExistence type="predicted"/>
<gene>
    <name evidence="2" type="ORF">HKB16_13785</name>
</gene>
<feature type="non-terminal residue" evidence="2">
    <location>
        <position position="83"/>
    </location>
</feature>
<evidence type="ECO:0000313" key="3">
    <source>
        <dbReference type="Proteomes" id="UP000518904"/>
    </source>
</evidence>
<name>A0A7Y0SI47_VIBPH</name>
<dbReference type="PANTHER" id="PTHR39569:SF1">
    <property type="entry name" value="INORGANIC TRIPHOSPHATASE"/>
    <property type="match status" value="1"/>
</dbReference>
<dbReference type="Proteomes" id="UP000518904">
    <property type="component" value="Unassembled WGS sequence"/>
</dbReference>
<dbReference type="GO" id="GO:0046872">
    <property type="term" value="F:metal ion binding"/>
    <property type="evidence" value="ECO:0007669"/>
    <property type="project" value="TreeGrafter"/>
</dbReference>
<dbReference type="AlphaFoldDB" id="A0A7Y0SI47"/>
<dbReference type="PANTHER" id="PTHR39569">
    <property type="entry name" value="INORGANIC TRIPHOSPHATASE"/>
    <property type="match status" value="1"/>
</dbReference>
<dbReference type="InterPro" id="IPR007899">
    <property type="entry name" value="CHAD_dom"/>
</dbReference>
<sequence>SNAIRFIRQTLTIFGGIVPRRASAILRQELKWLEEELSWLDEHAHLEELLDDKGNVLRKLDARKFLVSELTQQLQELPSREEV</sequence>
<dbReference type="InterPro" id="IPR039013">
    <property type="entry name" value="YgiF"/>
</dbReference>
<accession>A0A7Y0SI47</accession>
<feature type="non-terminal residue" evidence="2">
    <location>
        <position position="1"/>
    </location>
</feature>
<comment type="caution">
    <text evidence="2">The sequence shown here is derived from an EMBL/GenBank/DDBJ whole genome shotgun (WGS) entry which is preliminary data.</text>
</comment>